<dbReference type="PROSITE" id="PS50931">
    <property type="entry name" value="HTH_LYSR"/>
    <property type="match status" value="1"/>
</dbReference>
<dbReference type="InterPro" id="IPR058163">
    <property type="entry name" value="LysR-type_TF_proteobact-type"/>
</dbReference>
<dbReference type="SUPFAM" id="SSF46785">
    <property type="entry name" value="Winged helix' DNA-binding domain"/>
    <property type="match status" value="1"/>
</dbReference>
<comment type="caution">
    <text evidence="6">The sequence shown here is derived from an EMBL/GenBank/DDBJ whole genome shotgun (WGS) entry which is preliminary data.</text>
</comment>
<dbReference type="PANTHER" id="PTHR30537">
    <property type="entry name" value="HTH-TYPE TRANSCRIPTIONAL REGULATOR"/>
    <property type="match status" value="1"/>
</dbReference>
<name>A0ABQ6LIX5_9RHOB</name>
<protein>
    <submittedName>
        <fullName evidence="6">LysR substrate-binding domain-containing protein</fullName>
    </submittedName>
</protein>
<feature type="domain" description="HTH lysR-type" evidence="5">
    <location>
        <begin position="19"/>
        <end position="76"/>
    </location>
</feature>
<evidence type="ECO:0000256" key="1">
    <source>
        <dbReference type="ARBA" id="ARBA00009437"/>
    </source>
</evidence>
<evidence type="ECO:0000256" key="2">
    <source>
        <dbReference type="ARBA" id="ARBA00023015"/>
    </source>
</evidence>
<dbReference type="InterPro" id="IPR036388">
    <property type="entry name" value="WH-like_DNA-bd_sf"/>
</dbReference>
<reference evidence="6 7" key="1">
    <citation type="submission" date="2023-04" db="EMBL/GenBank/DDBJ databases">
        <title>Marinoamorphus aggregata gen. nov., sp. Nov., isolate from tissue of brittle star Ophioplocus japonicus.</title>
        <authorList>
            <person name="Kawano K."/>
            <person name="Sawayama S."/>
            <person name="Nakagawa S."/>
        </authorList>
    </citation>
    <scope>NUCLEOTIDE SEQUENCE [LARGE SCALE GENOMIC DNA]</scope>
    <source>
        <strain evidence="6 7">NKW23</strain>
    </source>
</reference>
<keyword evidence="2" id="KW-0805">Transcription regulation</keyword>
<dbReference type="RefSeq" id="WP_285671155.1">
    <property type="nucleotide sequence ID" value="NZ_BSYI01000010.1"/>
</dbReference>
<organism evidence="6 7">
    <name type="scientific">Paralimibaculum aggregatum</name>
    <dbReference type="NCBI Taxonomy" id="3036245"/>
    <lineage>
        <taxon>Bacteria</taxon>
        <taxon>Pseudomonadati</taxon>
        <taxon>Pseudomonadota</taxon>
        <taxon>Alphaproteobacteria</taxon>
        <taxon>Rhodobacterales</taxon>
        <taxon>Paracoccaceae</taxon>
        <taxon>Paralimibaculum</taxon>
    </lineage>
</organism>
<dbReference type="Pfam" id="PF03466">
    <property type="entry name" value="LysR_substrate"/>
    <property type="match status" value="1"/>
</dbReference>
<evidence type="ECO:0000256" key="3">
    <source>
        <dbReference type="ARBA" id="ARBA00023125"/>
    </source>
</evidence>
<dbReference type="Gene3D" id="3.40.190.10">
    <property type="entry name" value="Periplasmic binding protein-like II"/>
    <property type="match status" value="2"/>
</dbReference>
<evidence type="ECO:0000313" key="7">
    <source>
        <dbReference type="Proteomes" id="UP001239909"/>
    </source>
</evidence>
<keyword evidence="4" id="KW-0804">Transcription</keyword>
<evidence type="ECO:0000256" key="4">
    <source>
        <dbReference type="ARBA" id="ARBA00023163"/>
    </source>
</evidence>
<comment type="similarity">
    <text evidence="1">Belongs to the LysR transcriptional regulatory family.</text>
</comment>
<evidence type="ECO:0000313" key="6">
    <source>
        <dbReference type="EMBL" id="GMG82376.1"/>
    </source>
</evidence>
<gene>
    <name evidence="6" type="ORF">LNKW23_15890</name>
</gene>
<dbReference type="InterPro" id="IPR036390">
    <property type="entry name" value="WH_DNA-bd_sf"/>
</dbReference>
<dbReference type="PRINTS" id="PR00039">
    <property type="entry name" value="HTHLYSR"/>
</dbReference>
<dbReference type="InterPro" id="IPR000847">
    <property type="entry name" value="LysR_HTH_N"/>
</dbReference>
<dbReference type="PANTHER" id="PTHR30537:SF26">
    <property type="entry name" value="GLYCINE CLEAVAGE SYSTEM TRANSCRIPTIONAL ACTIVATOR"/>
    <property type="match status" value="1"/>
</dbReference>
<dbReference type="InterPro" id="IPR005119">
    <property type="entry name" value="LysR_subst-bd"/>
</dbReference>
<sequence length="310" mass="32568">MLANGRDILIYVCMFARLPSLSALRSFEAAARLRSFKAAAAELSVTPTAVSHQIRGLEAQMGLALFTRGTRSVEPTPAGLRLAGAVHRGLAELLAGVEEAAEAETVLTVTTTPAFAALWLVPRLAGFRQACPRIRLRLETDTDPVDLRRDRRVDLAIRYGAAPAAGLEATALPPERIGAHAAPGLAGALEASAPVLLETAWARPGLPEAGWPAWLAAAGLGGLAARAEIRRFDQEHHAVHCALAGQGPVLASGYLVSDLAAQGLLRPLRPEIHLPGPGYTLLARPDAAASRKVRAFRDWLLGACAGAQPG</sequence>
<evidence type="ECO:0000259" key="5">
    <source>
        <dbReference type="PROSITE" id="PS50931"/>
    </source>
</evidence>
<proteinExistence type="inferred from homology"/>
<keyword evidence="3" id="KW-0238">DNA-binding</keyword>
<dbReference type="EMBL" id="BSYI01000010">
    <property type="protein sequence ID" value="GMG82376.1"/>
    <property type="molecule type" value="Genomic_DNA"/>
</dbReference>
<dbReference type="Pfam" id="PF00126">
    <property type="entry name" value="HTH_1"/>
    <property type="match status" value="1"/>
</dbReference>
<accession>A0ABQ6LIX5</accession>
<keyword evidence="7" id="KW-1185">Reference proteome</keyword>
<dbReference type="Proteomes" id="UP001239909">
    <property type="component" value="Unassembled WGS sequence"/>
</dbReference>
<dbReference type="Gene3D" id="1.10.10.10">
    <property type="entry name" value="Winged helix-like DNA-binding domain superfamily/Winged helix DNA-binding domain"/>
    <property type="match status" value="1"/>
</dbReference>
<dbReference type="SUPFAM" id="SSF53850">
    <property type="entry name" value="Periplasmic binding protein-like II"/>
    <property type="match status" value="1"/>
</dbReference>